<dbReference type="InterPro" id="IPR019079">
    <property type="entry name" value="Capsule_synth_CapA"/>
</dbReference>
<dbReference type="Proteomes" id="UP000004509">
    <property type="component" value="Unassembled WGS sequence"/>
</dbReference>
<feature type="chain" id="PRO_5002989454" evidence="2">
    <location>
        <begin position="23"/>
        <end position="426"/>
    </location>
</feature>
<reference evidence="4 5" key="1">
    <citation type="submission" date="2009-07" db="EMBL/GenBank/DDBJ databases">
        <authorList>
            <person name="Madupu R."/>
            <person name="Sebastian Y."/>
            <person name="Durkin A.S."/>
            <person name="Torralba M."/>
            <person name="Methe B."/>
            <person name="Sutton G.G."/>
            <person name="Strausberg R.L."/>
            <person name="Nelson K.E."/>
        </authorList>
    </citation>
    <scope>NUCLEOTIDE SEQUENCE [LARGE SCALE GENOMIC DNA]</scope>
    <source>
        <strain evidence="4 5">ATCC 35580</strain>
    </source>
</reference>
<dbReference type="Pfam" id="PF09587">
    <property type="entry name" value="PGA_cap"/>
    <property type="match status" value="1"/>
</dbReference>
<comment type="similarity">
    <text evidence="1">Belongs to the CapA family.</text>
</comment>
<dbReference type="InterPro" id="IPR029052">
    <property type="entry name" value="Metallo-depent_PP-like"/>
</dbReference>
<evidence type="ECO:0000256" key="2">
    <source>
        <dbReference type="SAM" id="SignalP"/>
    </source>
</evidence>
<feature type="domain" description="Capsule synthesis protein CapA" evidence="3">
    <location>
        <begin position="61"/>
        <end position="334"/>
    </location>
</feature>
<protein>
    <submittedName>
        <fullName evidence="4">Bacterial capsule synthesis protein</fullName>
    </submittedName>
</protein>
<dbReference type="STRING" id="596324.TREVI0001_1323"/>
<dbReference type="OrthoDB" id="9810906at2"/>
<evidence type="ECO:0000259" key="3">
    <source>
        <dbReference type="SMART" id="SM00854"/>
    </source>
</evidence>
<dbReference type="Gene3D" id="3.60.21.10">
    <property type="match status" value="1"/>
</dbReference>
<feature type="signal peptide" evidence="2">
    <location>
        <begin position="1"/>
        <end position="22"/>
    </location>
</feature>
<proteinExistence type="inferred from homology"/>
<gene>
    <name evidence="4" type="ORF">TREVI0001_1323</name>
</gene>
<evidence type="ECO:0000313" key="4">
    <source>
        <dbReference type="EMBL" id="EEV19826.1"/>
    </source>
</evidence>
<dbReference type="eggNOG" id="COG2843">
    <property type="taxonomic scope" value="Bacteria"/>
</dbReference>
<comment type="caution">
    <text evidence="4">The sequence shown here is derived from an EMBL/GenBank/DDBJ whole genome shotgun (WGS) entry which is preliminary data.</text>
</comment>
<dbReference type="EMBL" id="ACYH01000049">
    <property type="protein sequence ID" value="EEV19826.1"/>
    <property type="molecule type" value="Genomic_DNA"/>
</dbReference>
<dbReference type="RefSeq" id="WP_006189532.1">
    <property type="nucleotide sequence ID" value="NZ_ACYH01000049.1"/>
</dbReference>
<name>C8PSF6_9SPIR</name>
<dbReference type="InterPro" id="IPR052169">
    <property type="entry name" value="CW_Biosynth-Accessory"/>
</dbReference>
<organism evidence="4 5">
    <name type="scientific">Treponema vincentii ATCC 35580</name>
    <dbReference type="NCBI Taxonomy" id="596324"/>
    <lineage>
        <taxon>Bacteria</taxon>
        <taxon>Pseudomonadati</taxon>
        <taxon>Spirochaetota</taxon>
        <taxon>Spirochaetia</taxon>
        <taxon>Spirochaetales</taxon>
        <taxon>Treponemataceae</taxon>
        <taxon>Treponema</taxon>
    </lineage>
</organism>
<dbReference type="PROSITE" id="PS51257">
    <property type="entry name" value="PROKAR_LIPOPROTEIN"/>
    <property type="match status" value="1"/>
</dbReference>
<evidence type="ECO:0000256" key="1">
    <source>
        <dbReference type="ARBA" id="ARBA00005662"/>
    </source>
</evidence>
<dbReference type="SMART" id="SM00854">
    <property type="entry name" value="PGA_cap"/>
    <property type="match status" value="1"/>
</dbReference>
<keyword evidence="2" id="KW-0732">Signal</keyword>
<dbReference type="PANTHER" id="PTHR33393:SF12">
    <property type="entry name" value="CAPSULE BIOSYNTHESIS PROTEIN CAPA"/>
    <property type="match status" value="1"/>
</dbReference>
<dbReference type="AlphaFoldDB" id="C8PSF6"/>
<sequence length="426" mass="48258">MRSRPAVFMFMFPIFFSCCVSAASLPTDASTVQESSPAANTLISAESASNSYTPSHTPPLVLTFAGDLMAHTVNFNMKMYNLIYTDVEKILHDDDLSFVNIETPVCDTLPLSTYPNFNVHTPYLRAAVQAGFDVLGFANNHTNDHGATGIDGTLAAVRTVQKERLAADDVLPPFLAFSGLKDSVNEHIQVTPLFYKGWNILFCSVTEILNSYDASKDRLYYSAPTKQGRATLLSLIKEARSKYPCDLFILGLHLNEPEYVRTVSESKKAWFKQLGEAGIDIIWAHHPHVMQTWETITVERPLLLPDTASGSAVVISEQCKVFCMYSMGNFISGQRWHTRYDDPAFYREYTGDAVMLQLTYTRNKAGRADFSVLPLLITQYNEPEYPVVKRFTQEWIDTLSEKEKKYFTKRFELMKEYLPTFHDPLF</sequence>
<dbReference type="PANTHER" id="PTHR33393">
    <property type="entry name" value="POLYGLUTAMINE SYNTHESIS ACCESSORY PROTEIN RV0574C-RELATED"/>
    <property type="match status" value="1"/>
</dbReference>
<accession>C8PSF6</accession>
<evidence type="ECO:0000313" key="5">
    <source>
        <dbReference type="Proteomes" id="UP000004509"/>
    </source>
</evidence>
<dbReference type="SUPFAM" id="SSF56300">
    <property type="entry name" value="Metallo-dependent phosphatases"/>
    <property type="match status" value="1"/>
</dbReference>